<dbReference type="EMBL" id="QKZL01000003">
    <property type="protein sequence ID" value="PZX18348.1"/>
    <property type="molecule type" value="Genomic_DNA"/>
</dbReference>
<feature type="domain" description="Glycosyltransferase subfamily 4-like N-terminal" evidence="5">
    <location>
        <begin position="94"/>
        <end position="197"/>
    </location>
</feature>
<gene>
    <name evidence="6" type="ORF">LX81_00978</name>
</gene>
<evidence type="ECO:0000313" key="7">
    <source>
        <dbReference type="Proteomes" id="UP000248916"/>
    </source>
</evidence>
<dbReference type="Pfam" id="PF00534">
    <property type="entry name" value="Glycos_transf_1"/>
    <property type="match status" value="1"/>
</dbReference>
<evidence type="ECO:0000256" key="3">
    <source>
        <dbReference type="ARBA" id="ARBA00022679"/>
    </source>
</evidence>
<feature type="domain" description="Glycosyl transferase family 1" evidence="4">
    <location>
        <begin position="203"/>
        <end position="353"/>
    </location>
</feature>
<evidence type="ECO:0000313" key="6">
    <source>
        <dbReference type="EMBL" id="PZX18348.1"/>
    </source>
</evidence>
<dbReference type="AlphaFoldDB" id="A0A2W7NDV6"/>
<organism evidence="6 7">
    <name type="scientific">Palleronia aestuarii</name>
    <dbReference type="NCBI Taxonomy" id="568105"/>
    <lineage>
        <taxon>Bacteria</taxon>
        <taxon>Pseudomonadati</taxon>
        <taxon>Pseudomonadota</taxon>
        <taxon>Alphaproteobacteria</taxon>
        <taxon>Rhodobacterales</taxon>
        <taxon>Roseobacteraceae</taxon>
        <taxon>Palleronia</taxon>
    </lineage>
</organism>
<evidence type="ECO:0000259" key="5">
    <source>
        <dbReference type="Pfam" id="PF13439"/>
    </source>
</evidence>
<protein>
    <submittedName>
        <fullName evidence="6">Glycosyl transferase family 4</fullName>
    </submittedName>
</protein>
<dbReference type="PANTHER" id="PTHR12526">
    <property type="entry name" value="GLYCOSYLTRANSFERASE"/>
    <property type="match status" value="1"/>
</dbReference>
<reference evidence="6 7" key="1">
    <citation type="submission" date="2018-06" db="EMBL/GenBank/DDBJ databases">
        <title>Genomic Encyclopedia of Archaeal and Bacterial Type Strains, Phase II (KMG-II): from individual species to whole genera.</title>
        <authorList>
            <person name="Goeker M."/>
        </authorList>
    </citation>
    <scope>NUCLEOTIDE SEQUENCE [LARGE SCALE GENOMIC DNA]</scope>
    <source>
        <strain evidence="6 7">DSM 22009</strain>
    </source>
</reference>
<dbReference type="RefSeq" id="WP_111536158.1">
    <property type="nucleotide sequence ID" value="NZ_QKZL01000003.1"/>
</dbReference>
<evidence type="ECO:0000259" key="4">
    <source>
        <dbReference type="Pfam" id="PF00534"/>
    </source>
</evidence>
<proteinExistence type="inferred from homology"/>
<comment type="similarity">
    <text evidence="1">Belongs to the glycosyltransferase group 1 family. Glycosyltransferase 4 subfamily.</text>
</comment>
<name>A0A2W7NDV6_9RHOB</name>
<dbReference type="PANTHER" id="PTHR12526:SF640">
    <property type="entry name" value="COLANIC ACID BIOSYNTHESIS GLYCOSYLTRANSFERASE WCAL-RELATED"/>
    <property type="match status" value="1"/>
</dbReference>
<dbReference type="OrthoDB" id="9790710at2"/>
<dbReference type="InterPro" id="IPR028098">
    <property type="entry name" value="Glyco_trans_4-like_N"/>
</dbReference>
<keyword evidence="2" id="KW-0328">Glycosyltransferase</keyword>
<accession>A0A2W7NDV6</accession>
<keyword evidence="7" id="KW-1185">Reference proteome</keyword>
<evidence type="ECO:0000256" key="2">
    <source>
        <dbReference type="ARBA" id="ARBA00022676"/>
    </source>
</evidence>
<dbReference type="Proteomes" id="UP000248916">
    <property type="component" value="Unassembled WGS sequence"/>
</dbReference>
<dbReference type="Gene3D" id="3.40.50.2000">
    <property type="entry name" value="Glycogen Phosphorylase B"/>
    <property type="match status" value="2"/>
</dbReference>
<keyword evidence="3 6" id="KW-0808">Transferase</keyword>
<sequence length="392" mass="42099">MISSVTRPASLPRAALVVGNWPTTSQTFVMRHASKLFDGRTCVVANTTRAPVPSAPPVFDRSAYRRGPFEAVACMAPMARNRLIVGTGHIPTGSERRAIADFLRDQGVTVILSEFGTKAIILADIAAEMGLPCYTYFRGSDASKELALPRRRRSYAYVIPKLTGVIAVSRFLLDNLAARGISHPNAHVIPSGVDVRRFEPGAKRPGSFLAVGRMVEKKAPDLTLRAFAKATRDRPEAHLRMIGDGPLLARTRDLASELGIAGKVVFEGAQAHDTVREALATTEVFLQHSITAGDGNAEGLPTAIQEALAAGCVVISTRHAGIPEAVDPGVTGWLSAERDLAGFTDLIREARHADLATMSQAARNVALERFDNTMLLHRLETVLTQDGSGAPR</sequence>
<dbReference type="SUPFAM" id="SSF53756">
    <property type="entry name" value="UDP-Glycosyltransferase/glycogen phosphorylase"/>
    <property type="match status" value="1"/>
</dbReference>
<dbReference type="Pfam" id="PF13439">
    <property type="entry name" value="Glyco_transf_4"/>
    <property type="match status" value="1"/>
</dbReference>
<dbReference type="GO" id="GO:0016757">
    <property type="term" value="F:glycosyltransferase activity"/>
    <property type="evidence" value="ECO:0007669"/>
    <property type="project" value="UniProtKB-KW"/>
</dbReference>
<comment type="caution">
    <text evidence="6">The sequence shown here is derived from an EMBL/GenBank/DDBJ whole genome shotgun (WGS) entry which is preliminary data.</text>
</comment>
<dbReference type="InterPro" id="IPR001296">
    <property type="entry name" value="Glyco_trans_1"/>
</dbReference>
<evidence type="ECO:0000256" key="1">
    <source>
        <dbReference type="ARBA" id="ARBA00009481"/>
    </source>
</evidence>